<accession>A0A0V1MWY8</accession>
<evidence type="ECO:0000313" key="2">
    <source>
        <dbReference type="Proteomes" id="UP000054843"/>
    </source>
</evidence>
<evidence type="ECO:0000313" key="1">
    <source>
        <dbReference type="EMBL" id="KRZ76267.1"/>
    </source>
</evidence>
<proteinExistence type="predicted"/>
<protein>
    <submittedName>
        <fullName evidence="1">Uncharacterized protein</fullName>
    </submittedName>
</protein>
<comment type="caution">
    <text evidence="1">The sequence shown here is derived from an EMBL/GenBank/DDBJ whole genome shotgun (WGS) entry which is preliminary data.</text>
</comment>
<keyword evidence="2" id="KW-1185">Reference proteome</keyword>
<dbReference type="AlphaFoldDB" id="A0A0V1MWY8"/>
<sequence length="70" mass="7870">MLVMFSITSDILENLKKLENSIKMAWRTPSATNDYGKAALEVRLLKHLADLLMSHNLETSIKATVVPMIL</sequence>
<organism evidence="1 2">
    <name type="scientific">Trichinella papuae</name>
    <dbReference type="NCBI Taxonomy" id="268474"/>
    <lineage>
        <taxon>Eukaryota</taxon>
        <taxon>Metazoa</taxon>
        <taxon>Ecdysozoa</taxon>
        <taxon>Nematoda</taxon>
        <taxon>Enoplea</taxon>
        <taxon>Dorylaimia</taxon>
        <taxon>Trichinellida</taxon>
        <taxon>Trichinellidae</taxon>
        <taxon>Trichinella</taxon>
    </lineage>
</organism>
<reference evidence="1 2" key="1">
    <citation type="submission" date="2015-01" db="EMBL/GenBank/DDBJ databases">
        <title>Evolution of Trichinella species and genotypes.</title>
        <authorList>
            <person name="Korhonen P.K."/>
            <person name="Edoardo P."/>
            <person name="Giuseppe L.R."/>
            <person name="Gasser R.B."/>
        </authorList>
    </citation>
    <scope>NUCLEOTIDE SEQUENCE [LARGE SCALE GENOMIC DNA]</scope>
    <source>
        <strain evidence="1">ISS1980</strain>
    </source>
</reference>
<gene>
    <name evidence="1" type="ORF">T10_11191</name>
</gene>
<dbReference type="EMBL" id="JYDO01000029">
    <property type="protein sequence ID" value="KRZ76267.1"/>
    <property type="molecule type" value="Genomic_DNA"/>
</dbReference>
<dbReference type="Proteomes" id="UP000054843">
    <property type="component" value="Unassembled WGS sequence"/>
</dbReference>
<name>A0A0V1MWY8_9BILA</name>